<dbReference type="InterPro" id="IPR001370">
    <property type="entry name" value="BIR_rpt"/>
</dbReference>
<dbReference type="PROSITE" id="PS50143">
    <property type="entry name" value="BIR_REPEAT_2"/>
    <property type="match status" value="1"/>
</dbReference>
<protein>
    <recommendedName>
        <fullName evidence="5">Survivin</fullName>
    </recommendedName>
</protein>
<keyword evidence="1" id="KW-0479">Metal-binding</keyword>
<dbReference type="PANTHER" id="PTHR46771:SF5">
    <property type="entry name" value="DETERIN"/>
    <property type="match status" value="1"/>
</dbReference>
<dbReference type="SUPFAM" id="SSF57924">
    <property type="entry name" value="Inhibitor of apoptosis (IAP) repeat"/>
    <property type="match status" value="1"/>
</dbReference>
<dbReference type="InterPro" id="IPR051190">
    <property type="entry name" value="Baculoviral_IAP"/>
</dbReference>
<accession>A0AAV2I9B2</accession>
<dbReference type="GO" id="GO:0046872">
    <property type="term" value="F:metal ion binding"/>
    <property type="evidence" value="ECO:0007669"/>
    <property type="project" value="UniProtKB-KW"/>
</dbReference>
<name>A0AAV2I9B2_LYMST</name>
<keyword evidence="2" id="KW-0862">Zinc</keyword>
<evidence type="ECO:0000313" key="3">
    <source>
        <dbReference type="EMBL" id="CAL1543146.1"/>
    </source>
</evidence>
<evidence type="ECO:0000256" key="2">
    <source>
        <dbReference type="ARBA" id="ARBA00022833"/>
    </source>
</evidence>
<proteinExistence type="predicted"/>
<gene>
    <name evidence="3" type="ORF">GSLYS_00016680001</name>
</gene>
<dbReference type="EMBL" id="CAXITT010000528">
    <property type="protein sequence ID" value="CAL1543146.1"/>
    <property type="molecule type" value="Genomic_DNA"/>
</dbReference>
<evidence type="ECO:0000313" key="4">
    <source>
        <dbReference type="Proteomes" id="UP001497497"/>
    </source>
</evidence>
<sequence length="150" mass="17535">MDYETALLIPDDKIRMLIESERLKTFENWPNDTSSWECTPEKLAKAGFYFHPCEESIDNVCCLFCQKELDGWDPTDDPLAEHKKHSPTCPFLQLRSPVEDLTVLEFKRLIQKITLLKTDKVFDKTKEAFELQSKESRKAIVDNVLHNKLM</sequence>
<dbReference type="Proteomes" id="UP001497497">
    <property type="component" value="Unassembled WGS sequence"/>
</dbReference>
<dbReference type="AlphaFoldDB" id="A0AAV2I9B2"/>
<evidence type="ECO:0000256" key="1">
    <source>
        <dbReference type="ARBA" id="ARBA00022723"/>
    </source>
</evidence>
<keyword evidence="4" id="KW-1185">Reference proteome</keyword>
<organism evidence="3 4">
    <name type="scientific">Lymnaea stagnalis</name>
    <name type="common">Great pond snail</name>
    <name type="synonym">Helix stagnalis</name>
    <dbReference type="NCBI Taxonomy" id="6523"/>
    <lineage>
        <taxon>Eukaryota</taxon>
        <taxon>Metazoa</taxon>
        <taxon>Spiralia</taxon>
        <taxon>Lophotrochozoa</taxon>
        <taxon>Mollusca</taxon>
        <taxon>Gastropoda</taxon>
        <taxon>Heterobranchia</taxon>
        <taxon>Euthyneura</taxon>
        <taxon>Panpulmonata</taxon>
        <taxon>Hygrophila</taxon>
        <taxon>Lymnaeoidea</taxon>
        <taxon>Lymnaeidae</taxon>
        <taxon>Lymnaea</taxon>
    </lineage>
</organism>
<comment type="caution">
    <text evidence="3">The sequence shown here is derived from an EMBL/GenBank/DDBJ whole genome shotgun (WGS) entry which is preliminary data.</text>
</comment>
<dbReference type="Pfam" id="PF00653">
    <property type="entry name" value="BIR"/>
    <property type="match status" value="1"/>
</dbReference>
<dbReference type="CDD" id="cd00022">
    <property type="entry name" value="BIR"/>
    <property type="match status" value="1"/>
</dbReference>
<dbReference type="PANTHER" id="PTHR46771">
    <property type="entry name" value="DETERIN"/>
    <property type="match status" value="1"/>
</dbReference>
<reference evidence="3 4" key="1">
    <citation type="submission" date="2024-04" db="EMBL/GenBank/DDBJ databases">
        <authorList>
            <consortium name="Genoscope - CEA"/>
            <person name="William W."/>
        </authorList>
    </citation>
    <scope>NUCLEOTIDE SEQUENCE [LARGE SCALE GENOMIC DNA]</scope>
</reference>
<dbReference type="Gene3D" id="1.10.1170.10">
    <property type="entry name" value="Inhibitor Of Apoptosis Protein (2mihbC-IAP-1), Chain A"/>
    <property type="match status" value="1"/>
</dbReference>
<dbReference type="SMART" id="SM00238">
    <property type="entry name" value="BIR"/>
    <property type="match status" value="1"/>
</dbReference>
<evidence type="ECO:0008006" key="5">
    <source>
        <dbReference type="Google" id="ProtNLM"/>
    </source>
</evidence>